<reference evidence="2" key="1">
    <citation type="journal article" date="2014" name="Front. Microbiol.">
        <title>High frequency of phylogenetically diverse reductive dehalogenase-homologous genes in deep subseafloor sedimentary metagenomes.</title>
        <authorList>
            <person name="Kawai M."/>
            <person name="Futagami T."/>
            <person name="Toyoda A."/>
            <person name="Takaki Y."/>
            <person name="Nishi S."/>
            <person name="Hori S."/>
            <person name="Arai W."/>
            <person name="Tsubouchi T."/>
            <person name="Morono Y."/>
            <person name="Uchiyama I."/>
            <person name="Ito T."/>
            <person name="Fujiyama A."/>
            <person name="Inagaki F."/>
            <person name="Takami H."/>
        </authorList>
    </citation>
    <scope>NUCLEOTIDE SEQUENCE</scope>
    <source>
        <strain evidence="2">Expedition CK06-06</strain>
    </source>
</reference>
<dbReference type="GO" id="GO:0006281">
    <property type="term" value="P:DNA repair"/>
    <property type="evidence" value="ECO:0007669"/>
    <property type="project" value="InterPro"/>
</dbReference>
<gene>
    <name evidence="2" type="ORF">S06H3_14071</name>
</gene>
<dbReference type="EMBL" id="BARV01006876">
    <property type="protein sequence ID" value="GAI17564.1"/>
    <property type="molecule type" value="Genomic_DNA"/>
</dbReference>
<evidence type="ECO:0000259" key="1">
    <source>
        <dbReference type="Pfam" id="PF04894"/>
    </source>
</evidence>
<accession>X1NFX4</accession>
<name>X1NFX4_9ZZZZ</name>
<dbReference type="InterPro" id="IPR006978">
    <property type="entry name" value="Nre_N"/>
</dbReference>
<dbReference type="AlphaFoldDB" id="X1NFX4"/>
<proteinExistence type="predicted"/>
<protein>
    <recommendedName>
        <fullName evidence="1">Archaeal Nre N-terminal domain-containing protein</fullName>
    </recommendedName>
</protein>
<dbReference type="PANTHER" id="PTHR38136">
    <property type="entry name" value="DNA REPAIR PROTEIN"/>
    <property type="match status" value="1"/>
</dbReference>
<comment type="caution">
    <text evidence="2">The sequence shown here is derived from an EMBL/GenBank/DDBJ whole genome shotgun (WGS) entry which is preliminary data.</text>
</comment>
<feature type="domain" description="Archaeal Nre N-terminal" evidence="1">
    <location>
        <begin position="15"/>
        <end position="109"/>
    </location>
</feature>
<dbReference type="InterPro" id="IPR033167">
    <property type="entry name" value="Nre"/>
</dbReference>
<dbReference type="PANTHER" id="PTHR38136:SF2">
    <property type="entry name" value="DNA REPAIR PROTEIN"/>
    <property type="match status" value="1"/>
</dbReference>
<evidence type="ECO:0000313" key="2">
    <source>
        <dbReference type="EMBL" id="GAI17564.1"/>
    </source>
</evidence>
<dbReference type="Pfam" id="PF04894">
    <property type="entry name" value="Nre_N"/>
    <property type="match status" value="1"/>
</dbReference>
<organism evidence="2">
    <name type="scientific">marine sediment metagenome</name>
    <dbReference type="NCBI Taxonomy" id="412755"/>
    <lineage>
        <taxon>unclassified sequences</taxon>
        <taxon>metagenomes</taxon>
        <taxon>ecological metagenomes</taxon>
    </lineage>
</organism>
<sequence length="129" mass="14606">MDSLCIRCKGKGWCKKPCKILAKFRDKAPKVKLHFSGSSPPEIFVGRADYPNVFSGILAPTEKGDTSILSAPEEWFSNNLNIEQILELRGRLIYGRSKSHIKSQSNKIKHVSGNKKCKNKQKKQYINLD</sequence>